<dbReference type="InterPro" id="IPR036871">
    <property type="entry name" value="PX_dom_sf"/>
</dbReference>
<dbReference type="EMBL" id="JADGJW010001244">
    <property type="protein sequence ID" value="KAJ3204994.1"/>
    <property type="molecule type" value="Genomic_DNA"/>
</dbReference>
<dbReference type="GO" id="GO:0035091">
    <property type="term" value="F:phosphatidylinositol binding"/>
    <property type="evidence" value="ECO:0007669"/>
    <property type="project" value="InterPro"/>
</dbReference>
<dbReference type="Gene3D" id="3.30.1520.10">
    <property type="entry name" value="Phox-like domain"/>
    <property type="match status" value="1"/>
</dbReference>
<dbReference type="Proteomes" id="UP001211065">
    <property type="component" value="Unassembled WGS sequence"/>
</dbReference>
<reference evidence="2" key="1">
    <citation type="submission" date="2020-05" db="EMBL/GenBank/DDBJ databases">
        <title>Phylogenomic resolution of chytrid fungi.</title>
        <authorList>
            <person name="Stajich J.E."/>
            <person name="Amses K."/>
            <person name="Simmons R."/>
            <person name="Seto K."/>
            <person name="Myers J."/>
            <person name="Bonds A."/>
            <person name="Quandt C.A."/>
            <person name="Barry K."/>
            <person name="Liu P."/>
            <person name="Grigoriev I."/>
            <person name="Longcore J.E."/>
            <person name="James T.Y."/>
        </authorList>
    </citation>
    <scope>NUCLEOTIDE SEQUENCE</scope>
    <source>
        <strain evidence="2">JEL0476</strain>
    </source>
</reference>
<gene>
    <name evidence="2" type="ORF">HK099_000957</name>
</gene>
<dbReference type="SUPFAM" id="SSF64268">
    <property type="entry name" value="PX domain"/>
    <property type="match status" value="1"/>
</dbReference>
<comment type="caution">
    <text evidence="2">The sequence shown here is derived from an EMBL/GenBank/DDBJ whole genome shotgun (WGS) entry which is preliminary data.</text>
</comment>
<sequence>MKAFIPTESIEKIELGREVKKQDSKFYYTIKVYPTAPKESYLIQRSFTDVLNFDGIISNYVKKKKEVTKGEAVFLRDFTLPTLPKQKFILTKIVAQNRLIKINHYLNFILKNLFFKLIFFDKNFGITTYPPLDEEDFSFKNIFFEFFGIWKIDLIQLNSNLNFEPFDIEVEKIKLKKNKKSQDQLFFFDKEEEEEDEEEEENFEEKNYFTLNKSQVFNNSNLSYSSASDGFFNEKYEETSQFYSYTSNKSSFLPLEKAATFSNSQSSYDQEFSASVTKINFIAVASSTFDDTVIDDNGRVFKDKVFALEESSYRSNNVFSKRDSLHQIQSVVSDDFINSHSLTSNLSTYKPPISVSSFADFDVLKLGPSTSPESENTALQPPLRKSSLSNTYFPSYSTPEVIAKPQLEELPVVSPLPLLVKKNDFSESKQCFQFKNEEELKFSSLNFGSLNNSNNVENNSINEFDFKKKNWNTLPKPLKVVENYGFQYNNLSLPREKTTPLIVIPEQYRFKFNNGVLSREFENTPIQQSIPNHHAQVPQFLPTLLTSRAEEDNFEKKENFLKKEEEFIQPELLPIPVENSLSLDSNIENKLTLVSESSSESNLNLKTDTNTTSSNDESKKENSFENNFSDEVVTISRPRLMEREKERNLTGVLRKSALFRSHSLTSTTIQEINQHYLDINVLMDIDSLISIKISRNISFKDLKDAILLKFVALLCIKEEEKIEEIRSRLETLSYRSENQWILIADEDGWVTCKDDVFKFTLLLIVRDN</sequence>
<feature type="compositionally biased region" description="Low complexity" evidence="1">
    <location>
        <begin position="598"/>
        <end position="615"/>
    </location>
</feature>
<name>A0AAD5TUF6_9FUNG</name>
<keyword evidence="3" id="KW-1185">Reference proteome</keyword>
<organism evidence="2 3">
    <name type="scientific">Clydaea vesicula</name>
    <dbReference type="NCBI Taxonomy" id="447962"/>
    <lineage>
        <taxon>Eukaryota</taxon>
        <taxon>Fungi</taxon>
        <taxon>Fungi incertae sedis</taxon>
        <taxon>Chytridiomycota</taxon>
        <taxon>Chytridiomycota incertae sedis</taxon>
        <taxon>Chytridiomycetes</taxon>
        <taxon>Lobulomycetales</taxon>
        <taxon>Lobulomycetaceae</taxon>
        <taxon>Clydaea</taxon>
    </lineage>
</organism>
<evidence type="ECO:0000313" key="2">
    <source>
        <dbReference type="EMBL" id="KAJ3204994.1"/>
    </source>
</evidence>
<accession>A0AAD5TUF6</accession>
<evidence type="ECO:0000256" key="1">
    <source>
        <dbReference type="SAM" id="MobiDB-lite"/>
    </source>
</evidence>
<protein>
    <submittedName>
        <fullName evidence="2">Uncharacterized protein</fullName>
    </submittedName>
</protein>
<proteinExistence type="predicted"/>
<feature type="region of interest" description="Disordered" evidence="1">
    <location>
        <begin position="598"/>
        <end position="625"/>
    </location>
</feature>
<dbReference type="AlphaFoldDB" id="A0AAD5TUF6"/>
<evidence type="ECO:0000313" key="3">
    <source>
        <dbReference type="Proteomes" id="UP001211065"/>
    </source>
</evidence>